<reference evidence="3" key="1">
    <citation type="journal article" date="2019" name="Int. J. Syst. Evol. Microbiol.">
        <title>The Global Catalogue of Microorganisms (GCM) 10K type strain sequencing project: providing services to taxonomists for standard genome sequencing and annotation.</title>
        <authorList>
            <consortium name="The Broad Institute Genomics Platform"/>
            <consortium name="The Broad Institute Genome Sequencing Center for Infectious Disease"/>
            <person name="Wu L."/>
            <person name="Ma J."/>
        </authorList>
    </citation>
    <scope>NUCLEOTIDE SEQUENCE [LARGE SCALE GENOMIC DNA]</scope>
    <source>
        <strain evidence="3">JCM 9373</strain>
    </source>
</reference>
<gene>
    <name evidence="2" type="ORF">GCM10010466_50350</name>
</gene>
<evidence type="ECO:0000313" key="2">
    <source>
        <dbReference type="EMBL" id="GAA3153324.1"/>
    </source>
</evidence>
<organism evidence="2 3">
    <name type="scientific">Planomonospora alba</name>
    <dbReference type="NCBI Taxonomy" id="161354"/>
    <lineage>
        <taxon>Bacteria</taxon>
        <taxon>Bacillati</taxon>
        <taxon>Actinomycetota</taxon>
        <taxon>Actinomycetes</taxon>
        <taxon>Streptosporangiales</taxon>
        <taxon>Streptosporangiaceae</taxon>
        <taxon>Planomonospora</taxon>
    </lineage>
</organism>
<feature type="compositionally biased region" description="Acidic residues" evidence="1">
    <location>
        <begin position="34"/>
        <end position="43"/>
    </location>
</feature>
<keyword evidence="3" id="KW-1185">Reference proteome</keyword>
<feature type="compositionally biased region" description="Basic and acidic residues" evidence="1">
    <location>
        <begin position="44"/>
        <end position="55"/>
    </location>
</feature>
<evidence type="ECO:0000256" key="1">
    <source>
        <dbReference type="SAM" id="MobiDB-lite"/>
    </source>
</evidence>
<dbReference type="Proteomes" id="UP001500320">
    <property type="component" value="Unassembled WGS sequence"/>
</dbReference>
<accession>A0ABP6NMI3</accession>
<comment type="caution">
    <text evidence="2">The sequence shown here is derived from an EMBL/GenBank/DDBJ whole genome shotgun (WGS) entry which is preliminary data.</text>
</comment>
<dbReference type="EMBL" id="BAAAUT010000046">
    <property type="protein sequence ID" value="GAA3153324.1"/>
    <property type="molecule type" value="Genomic_DNA"/>
</dbReference>
<feature type="region of interest" description="Disordered" evidence="1">
    <location>
        <begin position="1"/>
        <end position="81"/>
    </location>
</feature>
<sequence>MERIPETVPEASRGRPRAAVGTSPRRHEDIAEPVGEDAPEDVTETVRRARPERRIGHGYRGPFIRNKPQCPHKVAEEPAET</sequence>
<evidence type="ECO:0000313" key="3">
    <source>
        <dbReference type="Proteomes" id="UP001500320"/>
    </source>
</evidence>
<protein>
    <submittedName>
        <fullName evidence="2">Uncharacterized protein</fullName>
    </submittedName>
</protein>
<name>A0ABP6NMI3_9ACTN</name>
<proteinExistence type="predicted"/>